<feature type="signal peptide" evidence="7">
    <location>
        <begin position="1"/>
        <end position="25"/>
    </location>
</feature>
<dbReference type="PROSITE" id="PS00135">
    <property type="entry name" value="TRYPSIN_SER"/>
    <property type="match status" value="1"/>
</dbReference>
<dbReference type="FunFam" id="2.40.10.10:FF:000120">
    <property type="entry name" value="Putative serine protease"/>
    <property type="match status" value="1"/>
</dbReference>
<organism evidence="9">
    <name type="scientific">Ciona intestinalis</name>
    <name type="common">Transparent sea squirt</name>
    <name type="synonym">Ascidia intestinalis</name>
    <dbReference type="NCBI Taxonomy" id="7719"/>
    <lineage>
        <taxon>Eukaryota</taxon>
        <taxon>Metazoa</taxon>
        <taxon>Chordata</taxon>
        <taxon>Tunicata</taxon>
        <taxon>Ascidiacea</taxon>
        <taxon>Phlebobranchia</taxon>
        <taxon>Cionidae</taxon>
        <taxon>Ciona</taxon>
    </lineage>
</organism>
<dbReference type="OrthoDB" id="10002959at2759"/>
<protein>
    <submittedName>
        <fullName evidence="9">Putative coagulation serine protease</fullName>
    </submittedName>
</protein>
<dbReference type="PROSITE" id="PS00134">
    <property type="entry name" value="TRYPSIN_HIS"/>
    <property type="match status" value="1"/>
</dbReference>
<dbReference type="Gene3D" id="2.40.10.10">
    <property type="entry name" value="Trypsin-like serine proteases"/>
    <property type="match status" value="3"/>
</dbReference>
<proteinExistence type="evidence at transcript level"/>
<evidence type="ECO:0000256" key="2">
    <source>
        <dbReference type="ARBA" id="ARBA00022729"/>
    </source>
</evidence>
<keyword evidence="4 6" id="KW-0720">Serine protease</keyword>
<dbReference type="InterPro" id="IPR043504">
    <property type="entry name" value="Peptidase_S1_PA_chymotrypsin"/>
</dbReference>
<name>Q8T3A2_CIOIN</name>
<dbReference type="InterPro" id="IPR009003">
    <property type="entry name" value="Peptidase_S1_PA"/>
</dbReference>
<keyword evidence="3 6" id="KW-0378">Hydrolase</keyword>
<dbReference type="SMART" id="SM00020">
    <property type="entry name" value="Tryp_SPc"/>
    <property type="match status" value="1"/>
</dbReference>
<dbReference type="EMBL" id="AJ431684">
    <property type="protein sequence ID" value="CAD24307.1"/>
    <property type="molecule type" value="mRNA"/>
</dbReference>
<reference evidence="9" key="1">
    <citation type="submission" date="2002-02" db="EMBL/GenBank/DDBJ databases">
        <title>Complete cDNA sequence of a serine protease from Ciona intestinalis.</title>
        <authorList>
            <person name="Hammond J.A."/>
            <person name="Nakao M."/>
            <person name="Yano T."/>
            <person name="Kemp G.D."/>
            <person name="Smith V.J."/>
        </authorList>
    </citation>
    <scope>NUCLEOTIDE SEQUENCE</scope>
    <source>
        <tissue evidence="9">Hepatopancreas</tissue>
    </source>
</reference>
<keyword evidence="1 6" id="KW-0645">Protease</keyword>
<evidence type="ECO:0000256" key="7">
    <source>
        <dbReference type="SAM" id="SignalP"/>
    </source>
</evidence>
<sequence length="433" mass="48078">MESKKNVLILLESFLLFLILSSMQGESLVLKLEGLKLNELIEWKGQISRKNAPGQLQITANTNRPGTQYTMMRLQIQGARHRMMFRYGIKGKERSTAPKLCPYDLIQPGWEFQIIIHVTTGYLNVYYEGRLKFILPISPLTSIENAVSIRIHGSVITKRLGLLTGADIISELQAPNCGRIIRGGNVPQFCRGGEQQRIVGGTTARPGNFPWQISIRKVKAYSNGSPHVCGGTLIAGQWVITAAHCFTSRVKRERKKHFVRVGDYFNRDNLPHSQDSMVEESHDIAISQIYIHEGFTQYPATRNDIALIKLSEPVSLTRFVQPACLPTSPDQFTDGNTCGISGWGATNFTQLRDEYPFCLRAATVHTWPDKNCSRSYPRSFSNDSMLCAGDEGIDTCQGDSGGPLTCLSRDGNITLWGITSYGKGCGNKSQPGV</sequence>
<dbReference type="AlphaFoldDB" id="Q8T3A2"/>
<dbReference type="InterPro" id="IPR033116">
    <property type="entry name" value="TRYPSIN_SER"/>
</dbReference>
<gene>
    <name evidence="9" type="primary">sp2</name>
</gene>
<evidence type="ECO:0000313" key="9">
    <source>
        <dbReference type="EMBL" id="CAD24307.1"/>
    </source>
</evidence>
<keyword evidence="2 7" id="KW-0732">Signal</keyword>
<dbReference type="SUPFAM" id="SSF50494">
    <property type="entry name" value="Trypsin-like serine proteases"/>
    <property type="match status" value="1"/>
</dbReference>
<feature type="domain" description="Peptidase S1" evidence="8">
    <location>
        <begin position="198"/>
        <end position="433"/>
    </location>
</feature>
<dbReference type="MEROPS" id="S01.237"/>
<evidence type="ECO:0000256" key="3">
    <source>
        <dbReference type="ARBA" id="ARBA00022801"/>
    </source>
</evidence>
<evidence type="ECO:0000259" key="8">
    <source>
        <dbReference type="PROSITE" id="PS50240"/>
    </source>
</evidence>
<dbReference type="InterPro" id="IPR001314">
    <property type="entry name" value="Peptidase_S1A"/>
</dbReference>
<dbReference type="InterPro" id="IPR018114">
    <property type="entry name" value="TRYPSIN_HIS"/>
</dbReference>
<feature type="chain" id="PRO_5004315080" evidence="7">
    <location>
        <begin position="26"/>
        <end position="433"/>
    </location>
</feature>
<dbReference type="PANTHER" id="PTHR24252:SF7">
    <property type="entry name" value="HYALIN"/>
    <property type="match status" value="1"/>
</dbReference>
<dbReference type="CDD" id="cd00190">
    <property type="entry name" value="Tryp_SPc"/>
    <property type="match status" value="1"/>
</dbReference>
<keyword evidence="5" id="KW-1015">Disulfide bond</keyword>
<dbReference type="Pfam" id="PF00089">
    <property type="entry name" value="Trypsin"/>
    <property type="match status" value="1"/>
</dbReference>
<dbReference type="InterPro" id="IPR001254">
    <property type="entry name" value="Trypsin_dom"/>
</dbReference>
<accession>Q8T3A2</accession>
<evidence type="ECO:0000256" key="1">
    <source>
        <dbReference type="ARBA" id="ARBA00022670"/>
    </source>
</evidence>
<evidence type="ECO:0000256" key="5">
    <source>
        <dbReference type="ARBA" id="ARBA00023157"/>
    </source>
</evidence>
<dbReference type="GO" id="GO:0006508">
    <property type="term" value="P:proteolysis"/>
    <property type="evidence" value="ECO:0007669"/>
    <property type="project" value="UniProtKB-KW"/>
</dbReference>
<evidence type="ECO:0000256" key="6">
    <source>
        <dbReference type="RuleBase" id="RU363034"/>
    </source>
</evidence>
<dbReference type="GeneID" id="100182205"/>
<dbReference type="GO" id="GO:0004252">
    <property type="term" value="F:serine-type endopeptidase activity"/>
    <property type="evidence" value="ECO:0007669"/>
    <property type="project" value="InterPro"/>
</dbReference>
<dbReference type="PROSITE" id="PS50240">
    <property type="entry name" value="TRYPSIN_DOM"/>
    <property type="match status" value="1"/>
</dbReference>
<dbReference type="PRINTS" id="PR00722">
    <property type="entry name" value="CHYMOTRYPSIN"/>
</dbReference>
<evidence type="ECO:0000256" key="4">
    <source>
        <dbReference type="ARBA" id="ARBA00022825"/>
    </source>
</evidence>
<dbReference type="PANTHER" id="PTHR24252">
    <property type="entry name" value="ACROSIN-RELATED"/>
    <property type="match status" value="1"/>
</dbReference>